<feature type="region of interest" description="Disordered" evidence="1">
    <location>
        <begin position="122"/>
        <end position="142"/>
    </location>
</feature>
<evidence type="ECO:0000313" key="2">
    <source>
        <dbReference type="EMBL" id="KAH7065164.1"/>
    </source>
</evidence>
<evidence type="ECO:0000313" key="3">
    <source>
        <dbReference type="Proteomes" id="UP000774617"/>
    </source>
</evidence>
<dbReference type="EMBL" id="JAGTJR010000001">
    <property type="protein sequence ID" value="KAH7065164.1"/>
    <property type="molecule type" value="Genomic_DNA"/>
</dbReference>
<keyword evidence="3" id="KW-1185">Reference proteome</keyword>
<dbReference type="Proteomes" id="UP000774617">
    <property type="component" value="Unassembled WGS sequence"/>
</dbReference>
<organism evidence="2 3">
    <name type="scientific">Macrophomina phaseolina</name>
    <dbReference type="NCBI Taxonomy" id="35725"/>
    <lineage>
        <taxon>Eukaryota</taxon>
        <taxon>Fungi</taxon>
        <taxon>Dikarya</taxon>
        <taxon>Ascomycota</taxon>
        <taxon>Pezizomycotina</taxon>
        <taxon>Dothideomycetes</taxon>
        <taxon>Dothideomycetes incertae sedis</taxon>
        <taxon>Botryosphaeriales</taxon>
        <taxon>Botryosphaeriaceae</taxon>
        <taxon>Macrophomina</taxon>
    </lineage>
</organism>
<protein>
    <submittedName>
        <fullName evidence="2">Uncharacterized protein</fullName>
    </submittedName>
</protein>
<sequence>MSSSPITSLLSSRLPPLSASLAVRAPGVTSAHVASIILCKNAERGCRPAYRPISVRQCAEAWNVYCALCPREKTQAVLSATVSATAPIRDHAATQHQRPISKAISEQKVACLSPVILPARRKREKQKKRQGADAFQVKAAAT</sequence>
<evidence type="ECO:0000256" key="1">
    <source>
        <dbReference type="SAM" id="MobiDB-lite"/>
    </source>
</evidence>
<name>A0ABQ8GV77_9PEZI</name>
<accession>A0ABQ8GV77</accession>
<gene>
    <name evidence="2" type="ORF">B0J12DRAFT_693534</name>
</gene>
<comment type="caution">
    <text evidence="2">The sequence shown here is derived from an EMBL/GenBank/DDBJ whole genome shotgun (WGS) entry which is preliminary data.</text>
</comment>
<proteinExistence type="predicted"/>
<reference evidence="2 3" key="1">
    <citation type="journal article" date="2021" name="Nat. Commun.">
        <title>Genetic determinants of endophytism in the Arabidopsis root mycobiome.</title>
        <authorList>
            <person name="Mesny F."/>
            <person name="Miyauchi S."/>
            <person name="Thiergart T."/>
            <person name="Pickel B."/>
            <person name="Atanasova L."/>
            <person name="Karlsson M."/>
            <person name="Huettel B."/>
            <person name="Barry K.W."/>
            <person name="Haridas S."/>
            <person name="Chen C."/>
            <person name="Bauer D."/>
            <person name="Andreopoulos W."/>
            <person name="Pangilinan J."/>
            <person name="LaButti K."/>
            <person name="Riley R."/>
            <person name="Lipzen A."/>
            <person name="Clum A."/>
            <person name="Drula E."/>
            <person name="Henrissat B."/>
            <person name="Kohler A."/>
            <person name="Grigoriev I.V."/>
            <person name="Martin F.M."/>
            <person name="Hacquard S."/>
        </authorList>
    </citation>
    <scope>NUCLEOTIDE SEQUENCE [LARGE SCALE GENOMIC DNA]</scope>
    <source>
        <strain evidence="2 3">MPI-SDFR-AT-0080</strain>
    </source>
</reference>